<proteinExistence type="predicted"/>
<evidence type="ECO:0000313" key="1">
    <source>
        <dbReference type="EMBL" id="KAF3590835.1"/>
    </source>
</evidence>
<keyword evidence="2" id="KW-1185">Reference proteome</keyword>
<accession>A0ABQ7E2T1</accession>
<evidence type="ECO:0000313" key="2">
    <source>
        <dbReference type="Proteomes" id="UP000266723"/>
    </source>
</evidence>
<comment type="caution">
    <text evidence="1">The sequence shown here is derived from an EMBL/GenBank/DDBJ whole genome shotgun (WGS) entry which is preliminary data.</text>
</comment>
<dbReference type="EMBL" id="QGKV02000299">
    <property type="protein sequence ID" value="KAF3590835.1"/>
    <property type="molecule type" value="Genomic_DNA"/>
</dbReference>
<name>A0ABQ7E2T1_BRACR</name>
<protein>
    <submittedName>
        <fullName evidence="1">Uncharacterized protein</fullName>
    </submittedName>
</protein>
<organism evidence="1 2">
    <name type="scientific">Brassica cretica</name>
    <name type="common">Mustard</name>
    <dbReference type="NCBI Taxonomy" id="69181"/>
    <lineage>
        <taxon>Eukaryota</taxon>
        <taxon>Viridiplantae</taxon>
        <taxon>Streptophyta</taxon>
        <taxon>Embryophyta</taxon>
        <taxon>Tracheophyta</taxon>
        <taxon>Spermatophyta</taxon>
        <taxon>Magnoliopsida</taxon>
        <taxon>eudicotyledons</taxon>
        <taxon>Gunneridae</taxon>
        <taxon>Pentapetalae</taxon>
        <taxon>rosids</taxon>
        <taxon>malvids</taxon>
        <taxon>Brassicales</taxon>
        <taxon>Brassicaceae</taxon>
        <taxon>Brassiceae</taxon>
        <taxon>Brassica</taxon>
    </lineage>
</organism>
<reference evidence="1 2" key="1">
    <citation type="journal article" date="2020" name="BMC Genomics">
        <title>Intraspecific diversification of the crop wild relative Brassica cretica Lam. using demographic model selection.</title>
        <authorList>
            <person name="Kioukis A."/>
            <person name="Michalopoulou V.A."/>
            <person name="Briers L."/>
            <person name="Pirintsos S."/>
            <person name="Studholme D.J."/>
            <person name="Pavlidis P."/>
            <person name="Sarris P.F."/>
        </authorList>
    </citation>
    <scope>NUCLEOTIDE SEQUENCE [LARGE SCALE GENOMIC DNA]</scope>
    <source>
        <strain evidence="2">cv. PFS-1207/04</strain>
    </source>
</reference>
<gene>
    <name evidence="1" type="ORF">DY000_02021425</name>
</gene>
<sequence length="177" mass="19586">MGGEGEGVGNDVYVPTGHMAGSHIGAVEWSSVWSIYRKLAGADRLCPRVLEREDDNKASLDTQPAAKVDTPASPDFRDIFLVEPPIHLEGRSVECDQMIMEEITPASEQDADLQISAWRNYGSSPCFHPYLRELDEWYESWGMRMGSSTSWAKLGLELKKSGSARSAGWTSSLCWVS</sequence>
<dbReference type="Proteomes" id="UP000266723">
    <property type="component" value="Unassembled WGS sequence"/>
</dbReference>